<organism evidence="1 2">
    <name type="scientific">Inquilinus limosus MP06</name>
    <dbReference type="NCBI Taxonomy" id="1398085"/>
    <lineage>
        <taxon>Bacteria</taxon>
        <taxon>Pseudomonadati</taxon>
        <taxon>Pseudomonadota</taxon>
        <taxon>Alphaproteobacteria</taxon>
        <taxon>Rhodospirillales</taxon>
        <taxon>Rhodospirillaceae</taxon>
        <taxon>Inquilinus</taxon>
    </lineage>
</organism>
<proteinExistence type="predicted"/>
<evidence type="ECO:0000313" key="1">
    <source>
        <dbReference type="EMBL" id="KGM34686.1"/>
    </source>
</evidence>
<name>A0A0A0D7M8_9PROT</name>
<dbReference type="AlphaFoldDB" id="A0A0A0D7M8"/>
<gene>
    <name evidence="1" type="ORF">P409_08790</name>
</gene>
<dbReference type="RefSeq" id="WP_034834416.1">
    <property type="nucleotide sequence ID" value="NZ_JANX01000075.1"/>
</dbReference>
<dbReference type="EMBL" id="JANX01000075">
    <property type="protein sequence ID" value="KGM34686.1"/>
    <property type="molecule type" value="Genomic_DNA"/>
</dbReference>
<comment type="caution">
    <text evidence="1">The sequence shown here is derived from an EMBL/GenBank/DDBJ whole genome shotgun (WGS) entry which is preliminary data.</text>
</comment>
<dbReference type="Proteomes" id="UP000029995">
    <property type="component" value="Unassembled WGS sequence"/>
</dbReference>
<evidence type="ECO:0008006" key="3">
    <source>
        <dbReference type="Google" id="ProtNLM"/>
    </source>
</evidence>
<protein>
    <recommendedName>
        <fullName evidence="3">KfrA N-terminal DNA-binding domain-containing protein</fullName>
    </recommendedName>
</protein>
<reference evidence="1 2" key="1">
    <citation type="submission" date="2014-01" db="EMBL/GenBank/DDBJ databases">
        <title>Genome sequence determination for a cystic fibrosis isolate, Inquilinus limosus.</title>
        <authorList>
            <person name="Pino M."/>
            <person name="Di Conza J."/>
            <person name="Gutkind G."/>
        </authorList>
    </citation>
    <scope>NUCLEOTIDE SEQUENCE [LARGE SCALE GENOMIC DNA]</scope>
    <source>
        <strain evidence="1 2">MP06</strain>
    </source>
</reference>
<sequence>MTAAESFVDEMRELVRLAAYPGEPGETVKGSIRRAARRLRISFTQCRRLWYGERAAILAHEVEEIRRRAAAVLEEVEAAADHKLELVRAKRASLQQREHQCAA</sequence>
<accession>A0A0A0D7M8</accession>
<evidence type="ECO:0000313" key="2">
    <source>
        <dbReference type="Proteomes" id="UP000029995"/>
    </source>
</evidence>